<dbReference type="Proteomes" id="UP001595547">
    <property type="component" value="Unassembled WGS sequence"/>
</dbReference>
<dbReference type="Pfam" id="PF17272">
    <property type="entry name" value="DUF5337"/>
    <property type="match status" value="1"/>
</dbReference>
<comment type="caution">
    <text evidence="2">The sequence shown here is derived from an EMBL/GenBank/DDBJ whole genome shotgun (WGS) entry which is preliminary data.</text>
</comment>
<keyword evidence="1" id="KW-1133">Transmembrane helix</keyword>
<keyword evidence="1" id="KW-0812">Transmembrane</keyword>
<evidence type="ECO:0000256" key="1">
    <source>
        <dbReference type="SAM" id="Phobius"/>
    </source>
</evidence>
<dbReference type="RefSeq" id="WP_380071572.1">
    <property type="nucleotide sequence ID" value="NZ_JBHRTO010000001.1"/>
</dbReference>
<feature type="transmembrane region" description="Helical" evidence="1">
    <location>
        <begin position="37"/>
        <end position="55"/>
    </location>
</feature>
<name>A0ABV7IXY4_9RHOB</name>
<dbReference type="InterPro" id="IPR020308">
    <property type="entry name" value="Uncharacterised_Ynq1"/>
</dbReference>
<gene>
    <name evidence="2" type="ORF">ACFOGH_03030</name>
</gene>
<keyword evidence="3" id="KW-1185">Reference proteome</keyword>
<organism evidence="2 3">
    <name type="scientific">Cypionkella sinensis</name>
    <dbReference type="NCBI Taxonomy" id="1756043"/>
    <lineage>
        <taxon>Bacteria</taxon>
        <taxon>Pseudomonadati</taxon>
        <taxon>Pseudomonadota</taxon>
        <taxon>Alphaproteobacteria</taxon>
        <taxon>Rhodobacterales</taxon>
        <taxon>Paracoccaceae</taxon>
        <taxon>Cypionkella</taxon>
    </lineage>
</organism>
<feature type="transmembrane region" description="Helical" evidence="1">
    <location>
        <begin position="67"/>
        <end position="88"/>
    </location>
</feature>
<accession>A0ABV7IXY4</accession>
<sequence length="93" mass="10049">MVPTTMATGMTTGTGITEAKMAVPDPKEARLARQTRLVALVIAGTMLLWMGGQQIGAELGLPLKYSLLIDLAALAGFIWAMAVTYQIWRARRT</sequence>
<dbReference type="EMBL" id="JBHRTO010000001">
    <property type="protein sequence ID" value="MFC3179952.1"/>
    <property type="molecule type" value="Genomic_DNA"/>
</dbReference>
<keyword evidence="1" id="KW-0472">Membrane</keyword>
<evidence type="ECO:0000313" key="3">
    <source>
        <dbReference type="Proteomes" id="UP001595547"/>
    </source>
</evidence>
<protein>
    <submittedName>
        <fullName evidence="2">DUF5337 domain-containing protein</fullName>
    </submittedName>
</protein>
<proteinExistence type="predicted"/>
<reference evidence="3" key="1">
    <citation type="journal article" date="2019" name="Int. J. Syst. Evol. Microbiol.">
        <title>The Global Catalogue of Microorganisms (GCM) 10K type strain sequencing project: providing services to taxonomists for standard genome sequencing and annotation.</title>
        <authorList>
            <consortium name="The Broad Institute Genomics Platform"/>
            <consortium name="The Broad Institute Genome Sequencing Center for Infectious Disease"/>
            <person name="Wu L."/>
            <person name="Ma J."/>
        </authorList>
    </citation>
    <scope>NUCLEOTIDE SEQUENCE [LARGE SCALE GENOMIC DNA]</scope>
    <source>
        <strain evidence="3">KCTC 52039</strain>
    </source>
</reference>
<evidence type="ECO:0000313" key="2">
    <source>
        <dbReference type="EMBL" id="MFC3179952.1"/>
    </source>
</evidence>